<dbReference type="Proteomes" id="UP000634136">
    <property type="component" value="Unassembled WGS sequence"/>
</dbReference>
<keyword evidence="1" id="KW-0472">Membrane</keyword>
<feature type="transmembrane region" description="Helical" evidence="1">
    <location>
        <begin position="80"/>
        <end position="103"/>
    </location>
</feature>
<keyword evidence="1" id="KW-1133">Transmembrane helix</keyword>
<sequence length="124" mass="13653">MTAASGAHGGELIFVVLLGFFIRLEVAADWGLLLISLLVQAAADWEFWPNVGALSLYGAIEGEQSLSKDEEFNLMNEEDVVIAAPMECDLLVLLILHFSYLLVKLEYGDAIKAYRLIHHSTSSL</sequence>
<keyword evidence="3" id="KW-1185">Reference proteome</keyword>
<evidence type="ECO:0000313" key="2">
    <source>
        <dbReference type="EMBL" id="KAF7838700.1"/>
    </source>
</evidence>
<protein>
    <submittedName>
        <fullName evidence="2">Uncharacterized protein</fullName>
    </submittedName>
</protein>
<organism evidence="2 3">
    <name type="scientific">Senna tora</name>
    <dbReference type="NCBI Taxonomy" id="362788"/>
    <lineage>
        <taxon>Eukaryota</taxon>
        <taxon>Viridiplantae</taxon>
        <taxon>Streptophyta</taxon>
        <taxon>Embryophyta</taxon>
        <taxon>Tracheophyta</taxon>
        <taxon>Spermatophyta</taxon>
        <taxon>Magnoliopsida</taxon>
        <taxon>eudicotyledons</taxon>
        <taxon>Gunneridae</taxon>
        <taxon>Pentapetalae</taxon>
        <taxon>rosids</taxon>
        <taxon>fabids</taxon>
        <taxon>Fabales</taxon>
        <taxon>Fabaceae</taxon>
        <taxon>Caesalpinioideae</taxon>
        <taxon>Cassia clade</taxon>
        <taxon>Senna</taxon>
    </lineage>
</organism>
<gene>
    <name evidence="2" type="ORF">G2W53_007182</name>
</gene>
<name>A0A834X688_9FABA</name>
<proteinExistence type="predicted"/>
<dbReference type="OrthoDB" id="10071381at2759"/>
<evidence type="ECO:0000313" key="3">
    <source>
        <dbReference type="Proteomes" id="UP000634136"/>
    </source>
</evidence>
<accession>A0A834X688</accession>
<feature type="transmembrane region" description="Helical" evidence="1">
    <location>
        <begin position="12"/>
        <end position="39"/>
    </location>
</feature>
<dbReference type="AlphaFoldDB" id="A0A834X688"/>
<reference evidence="2" key="1">
    <citation type="submission" date="2020-09" db="EMBL/GenBank/DDBJ databases">
        <title>Genome-Enabled Discovery of Anthraquinone Biosynthesis in Senna tora.</title>
        <authorList>
            <person name="Kang S.-H."/>
            <person name="Pandey R.P."/>
            <person name="Lee C.-M."/>
            <person name="Sim J.-S."/>
            <person name="Jeong J.-T."/>
            <person name="Choi B.-S."/>
            <person name="Jung M."/>
            <person name="Ginzburg D."/>
            <person name="Zhao K."/>
            <person name="Won S.Y."/>
            <person name="Oh T.-J."/>
            <person name="Yu Y."/>
            <person name="Kim N.-H."/>
            <person name="Lee O.R."/>
            <person name="Lee T.-H."/>
            <person name="Bashyal P."/>
            <person name="Kim T.-S."/>
            <person name="Lee W.-H."/>
            <person name="Kawkins C."/>
            <person name="Kim C.-K."/>
            <person name="Kim J.S."/>
            <person name="Ahn B.O."/>
            <person name="Rhee S.Y."/>
            <person name="Sohng J.K."/>
        </authorList>
    </citation>
    <scope>NUCLEOTIDE SEQUENCE</scope>
    <source>
        <tissue evidence="2">Leaf</tissue>
    </source>
</reference>
<keyword evidence="1" id="KW-0812">Transmembrane</keyword>
<dbReference type="EMBL" id="JAAIUW010000003">
    <property type="protein sequence ID" value="KAF7838700.1"/>
    <property type="molecule type" value="Genomic_DNA"/>
</dbReference>
<comment type="caution">
    <text evidence="2">The sequence shown here is derived from an EMBL/GenBank/DDBJ whole genome shotgun (WGS) entry which is preliminary data.</text>
</comment>
<evidence type="ECO:0000256" key="1">
    <source>
        <dbReference type="SAM" id="Phobius"/>
    </source>
</evidence>